<accession>A0A8E1UQK2</accession>
<name>A0A8E1UQK2_9BACT</name>
<dbReference type="EMBL" id="LFQU01000006">
    <property type="protein sequence ID" value="KOO69050.1"/>
    <property type="molecule type" value="Genomic_DNA"/>
</dbReference>
<dbReference type="Pfam" id="PF11777">
    <property type="entry name" value="DUF3316"/>
    <property type="match status" value="1"/>
</dbReference>
<keyword evidence="2" id="KW-1185">Reference proteome</keyword>
<proteinExistence type="predicted"/>
<gene>
    <name evidence="1" type="ORF">ACU52_05010</name>
</gene>
<protein>
    <recommendedName>
        <fullName evidence="3">DUF3316 domain-containing protein</fullName>
    </recommendedName>
</protein>
<dbReference type="Proteomes" id="UP000036951">
    <property type="component" value="Unassembled WGS sequence"/>
</dbReference>
<evidence type="ECO:0000313" key="2">
    <source>
        <dbReference type="Proteomes" id="UP000036951"/>
    </source>
</evidence>
<reference evidence="1 2" key="1">
    <citation type="submission" date="2015-06" db="EMBL/GenBank/DDBJ databases">
        <title>Prevotella sp. 109, sp. nov., a novel member of the family Prevotellaceae isolated from human faeces.</title>
        <authorList>
            <person name="Shkoporov A.N."/>
            <person name="Chaplin A.V."/>
            <person name="Kafarskaia L.I."/>
            <person name="Efimov B.A."/>
        </authorList>
    </citation>
    <scope>NUCLEOTIDE SEQUENCE [LARGE SCALE GENOMIC DNA]</scope>
    <source>
        <strain evidence="1 2">109</strain>
    </source>
</reference>
<dbReference type="InterPro" id="IPR016879">
    <property type="entry name" value="UCP028299"/>
</dbReference>
<evidence type="ECO:0008006" key="3">
    <source>
        <dbReference type="Google" id="ProtNLM"/>
    </source>
</evidence>
<organism evidence="1 2">
    <name type="scientific">Xylanibacter rarus</name>
    <dbReference type="NCBI Taxonomy" id="1676614"/>
    <lineage>
        <taxon>Bacteria</taxon>
        <taxon>Pseudomonadati</taxon>
        <taxon>Bacteroidota</taxon>
        <taxon>Bacteroidia</taxon>
        <taxon>Bacteroidales</taxon>
        <taxon>Prevotellaceae</taxon>
        <taxon>Xylanibacter</taxon>
    </lineage>
</organism>
<dbReference type="AlphaFoldDB" id="A0A8E1UQK2"/>
<comment type="caution">
    <text evidence="1">The sequence shown here is derived from an EMBL/GenBank/DDBJ whole genome shotgun (WGS) entry which is preliminary data.</text>
</comment>
<evidence type="ECO:0000313" key="1">
    <source>
        <dbReference type="EMBL" id="KOO69050.1"/>
    </source>
</evidence>
<sequence length="261" mass="29682">MHGSLNTGNVYAPDTIRNNKIITNAQMIGIGAVNILDTYLSPEKYRGTELRYISHTLRERKDSRWSRLIVHQGNMSYSDNRSGNGGEIAGAYTFSYGVHYNWNFFDGSLNVKAGAQADVNVGFLYNTRNSNNPAQARLSLNISPSAAATYRFRLWQHNYSLRYELSVPLIGMMFSPNYGQSYYEIFSRGNYDHNIVPTTFGSTPSLRQMLTFDFSLGRTTLRLGYMGDFQQARVNNLKYHSYSNMLLIGIVRQFNITKIVP</sequence>